<evidence type="ECO:0000313" key="2">
    <source>
        <dbReference type="EMBL" id="ASV73722.1"/>
    </source>
</evidence>
<accession>A0A286RCN2</accession>
<keyword evidence="3" id="KW-1185">Reference proteome</keyword>
<dbReference type="KEGG" id="ttf:THTE_1120"/>
<organism evidence="2 3">
    <name type="scientific">Thermogutta terrifontis</name>
    <dbReference type="NCBI Taxonomy" id="1331910"/>
    <lineage>
        <taxon>Bacteria</taxon>
        <taxon>Pseudomonadati</taxon>
        <taxon>Planctomycetota</taxon>
        <taxon>Planctomycetia</taxon>
        <taxon>Pirellulales</taxon>
        <taxon>Thermoguttaceae</taxon>
        <taxon>Thermogutta</taxon>
    </lineage>
</organism>
<gene>
    <name evidence="2" type="ORF">THTE_1120</name>
</gene>
<keyword evidence="1" id="KW-0812">Transmembrane</keyword>
<reference evidence="2 3" key="1">
    <citation type="journal article" name="Front. Microbiol.">
        <title>Sugar Metabolism of the First Thermophilic Planctomycete Thermogutta terrifontis: Comparative Genomic and Transcriptomic Approaches.</title>
        <authorList>
            <person name="Elcheninov A.G."/>
            <person name="Menzel P."/>
            <person name="Gudbergsdottir S.R."/>
            <person name="Slesarev A.I."/>
            <person name="Kadnikov V.V."/>
            <person name="Krogh A."/>
            <person name="Bonch-Osmolovskaya E.A."/>
            <person name="Peng X."/>
            <person name="Kublanov I.V."/>
        </authorList>
    </citation>
    <scope>NUCLEOTIDE SEQUENCE [LARGE SCALE GENOMIC DNA]</scope>
    <source>
        <strain evidence="2 3">R1</strain>
    </source>
</reference>
<dbReference type="AlphaFoldDB" id="A0A286RCN2"/>
<protein>
    <submittedName>
        <fullName evidence="2">Uncharacterized protein</fullName>
    </submittedName>
</protein>
<proteinExistence type="predicted"/>
<dbReference type="EMBL" id="CP018477">
    <property type="protein sequence ID" value="ASV73722.1"/>
    <property type="molecule type" value="Genomic_DNA"/>
</dbReference>
<dbReference type="Proteomes" id="UP000215086">
    <property type="component" value="Chromosome"/>
</dbReference>
<name>A0A286RCN2_9BACT</name>
<sequence length="42" mass="4663">MVNVCRVQRTSILYSQYDTAAFLGCNSLFLAGYASASFLLMH</sequence>
<evidence type="ECO:0000256" key="1">
    <source>
        <dbReference type="SAM" id="Phobius"/>
    </source>
</evidence>
<keyword evidence="1" id="KW-1133">Transmembrane helix</keyword>
<evidence type="ECO:0000313" key="3">
    <source>
        <dbReference type="Proteomes" id="UP000215086"/>
    </source>
</evidence>
<keyword evidence="1" id="KW-0472">Membrane</keyword>
<feature type="transmembrane region" description="Helical" evidence="1">
    <location>
        <begin position="20"/>
        <end position="41"/>
    </location>
</feature>